<dbReference type="STRING" id="5643.A0A060S9A4"/>
<dbReference type="PANTHER" id="PTHR11732">
    <property type="entry name" value="ALDO/KETO REDUCTASE"/>
    <property type="match status" value="1"/>
</dbReference>
<name>A0A060S9A4_PYCCI</name>
<dbReference type="GO" id="GO:0016491">
    <property type="term" value="F:oxidoreductase activity"/>
    <property type="evidence" value="ECO:0007669"/>
    <property type="project" value="InterPro"/>
</dbReference>
<dbReference type="HOGENOM" id="CLU_023205_12_2_1"/>
<reference evidence="2" key="1">
    <citation type="submission" date="2014-01" db="EMBL/GenBank/DDBJ databases">
        <title>The genome of the white-rot fungus Pycnoporus cinnabarinus: a basidiomycete model with a versatile arsenal for lignocellulosic biomass breakdown.</title>
        <authorList>
            <person name="Levasseur A."/>
            <person name="Lomascolo A."/>
            <person name="Ruiz-Duenas F.J."/>
            <person name="Uzan E."/>
            <person name="Piumi F."/>
            <person name="Kues U."/>
            <person name="Ram A.F.J."/>
            <person name="Murat C."/>
            <person name="Haon M."/>
            <person name="Benoit I."/>
            <person name="Arfi Y."/>
            <person name="Chevret D."/>
            <person name="Drula E."/>
            <person name="Kwon M.J."/>
            <person name="Gouret P."/>
            <person name="Lesage-Meessen L."/>
            <person name="Lombard V."/>
            <person name="Mariette J."/>
            <person name="Noirot C."/>
            <person name="Park J."/>
            <person name="Patyshakuliyeva A."/>
            <person name="Wieneger R.A.B."/>
            <person name="Wosten H.A.B."/>
            <person name="Martin F."/>
            <person name="Coutinho P.M."/>
            <person name="de Vries R."/>
            <person name="Martinez A.T."/>
            <person name="Klopp C."/>
            <person name="Pontarotti P."/>
            <person name="Henrissat B."/>
            <person name="Record E."/>
        </authorList>
    </citation>
    <scope>NUCLEOTIDE SEQUENCE [LARGE SCALE GENOMIC DNA]</scope>
    <source>
        <strain evidence="2">BRFM137</strain>
    </source>
</reference>
<proteinExistence type="predicted"/>
<dbReference type="OMA" id="HRTSTIN"/>
<dbReference type="SUPFAM" id="SSF51430">
    <property type="entry name" value="NAD(P)-linked oxidoreductase"/>
    <property type="match status" value="1"/>
</dbReference>
<feature type="domain" description="NADP-dependent oxidoreductase" evidence="1">
    <location>
        <begin position="6"/>
        <end position="156"/>
    </location>
</feature>
<dbReference type="InterPro" id="IPR020471">
    <property type="entry name" value="AKR"/>
</dbReference>
<comment type="caution">
    <text evidence="2">The sequence shown here is derived from an EMBL/GenBank/DDBJ whole genome shotgun (WGS) entry which is preliminary data.</text>
</comment>
<keyword evidence="3" id="KW-1185">Reference proteome</keyword>
<dbReference type="PROSITE" id="PS00062">
    <property type="entry name" value="ALDOKETO_REDUCTASE_2"/>
    <property type="match status" value="1"/>
</dbReference>
<gene>
    <name evidence="2" type="ORF">BN946_scf184805.g48</name>
</gene>
<dbReference type="InterPro" id="IPR036812">
    <property type="entry name" value="NAD(P)_OxRdtase_dom_sf"/>
</dbReference>
<organism evidence="2 3">
    <name type="scientific">Pycnoporus cinnabarinus</name>
    <name type="common">Cinnabar-red polypore</name>
    <name type="synonym">Trametes cinnabarina</name>
    <dbReference type="NCBI Taxonomy" id="5643"/>
    <lineage>
        <taxon>Eukaryota</taxon>
        <taxon>Fungi</taxon>
        <taxon>Dikarya</taxon>
        <taxon>Basidiomycota</taxon>
        <taxon>Agaricomycotina</taxon>
        <taxon>Agaricomycetes</taxon>
        <taxon>Polyporales</taxon>
        <taxon>Polyporaceae</taxon>
        <taxon>Trametes</taxon>
    </lineage>
</organism>
<dbReference type="Pfam" id="PF00248">
    <property type="entry name" value="Aldo_ket_red"/>
    <property type="match status" value="1"/>
</dbReference>
<dbReference type="InterPro" id="IPR023210">
    <property type="entry name" value="NADP_OxRdtase_dom"/>
</dbReference>
<dbReference type="PROSITE" id="PS00063">
    <property type="entry name" value="ALDOKETO_REDUCTASE_3"/>
    <property type="match status" value="1"/>
</dbReference>
<protein>
    <recommendedName>
        <fullName evidence="1">NADP-dependent oxidoreductase domain-containing protein</fullName>
    </recommendedName>
</protein>
<evidence type="ECO:0000313" key="3">
    <source>
        <dbReference type="Proteomes" id="UP000029665"/>
    </source>
</evidence>
<dbReference type="PRINTS" id="PR00069">
    <property type="entry name" value="ALDKETRDTASE"/>
</dbReference>
<dbReference type="EMBL" id="CCBP010000026">
    <property type="protein sequence ID" value="CDO68839.1"/>
    <property type="molecule type" value="Genomic_DNA"/>
</dbReference>
<dbReference type="AlphaFoldDB" id="A0A060S9A4"/>
<evidence type="ECO:0000313" key="2">
    <source>
        <dbReference type="EMBL" id="CDO68839.1"/>
    </source>
</evidence>
<dbReference type="Gene3D" id="3.20.20.100">
    <property type="entry name" value="NADP-dependent oxidoreductase domain"/>
    <property type="match status" value="1"/>
</dbReference>
<evidence type="ECO:0000259" key="1">
    <source>
        <dbReference type="Pfam" id="PF00248"/>
    </source>
</evidence>
<dbReference type="CDD" id="cd19071">
    <property type="entry name" value="AKR_AKR1-5-like"/>
    <property type="match status" value="1"/>
</dbReference>
<sequence>MSGNARPFEEHPNFVDAWAEMEKLLETGKVRSIGVSNFSINNLEILLQHAKVGPVNNQVEVHPCHPQYDLKQYCDNKGILLSAYSPLGQGNPLFFSDPDFAKVANDHAVTPAQVAVSWLVERGIPTLVKSSKVDRMKANITFVKLTPEEMRTIDGIHKKPGMHLSLLTPYHTSDGIWLGWTYEQLGWPMTAGGILRN</sequence>
<accession>A0A060S9A4</accession>
<dbReference type="OrthoDB" id="5945798at2759"/>
<dbReference type="InterPro" id="IPR018170">
    <property type="entry name" value="Aldo/ket_reductase_CS"/>
</dbReference>
<dbReference type="Proteomes" id="UP000029665">
    <property type="component" value="Unassembled WGS sequence"/>
</dbReference>